<reference evidence="7 8" key="1">
    <citation type="journal article" date="2013" name="Curr. Biol.">
        <title>The Genome of the Foraminiferan Reticulomyxa filosa.</title>
        <authorList>
            <person name="Glockner G."/>
            <person name="Hulsmann N."/>
            <person name="Schleicher M."/>
            <person name="Noegel A.A."/>
            <person name="Eichinger L."/>
            <person name="Gallinger C."/>
            <person name="Pawlowski J."/>
            <person name="Sierra R."/>
            <person name="Euteneuer U."/>
            <person name="Pillet L."/>
            <person name="Moustafa A."/>
            <person name="Platzer M."/>
            <person name="Groth M."/>
            <person name="Szafranski K."/>
            <person name="Schliwa M."/>
        </authorList>
    </citation>
    <scope>NUCLEOTIDE SEQUENCE [LARGE SCALE GENOMIC DNA]</scope>
</reference>
<evidence type="ECO:0000256" key="5">
    <source>
        <dbReference type="PIRSR" id="PIRSR602401-1"/>
    </source>
</evidence>
<keyword evidence="5" id="KW-0349">Heme</keyword>
<comment type="similarity">
    <text evidence="1">Belongs to the cytochrome P450 family.</text>
</comment>
<feature type="transmembrane region" description="Helical" evidence="6">
    <location>
        <begin position="45"/>
        <end position="63"/>
    </location>
</feature>
<keyword evidence="2 5" id="KW-0479">Metal-binding</keyword>
<evidence type="ECO:0000256" key="4">
    <source>
        <dbReference type="ARBA" id="ARBA00023004"/>
    </source>
</evidence>
<name>X6LXD7_RETFI</name>
<dbReference type="GO" id="GO:0004497">
    <property type="term" value="F:monooxygenase activity"/>
    <property type="evidence" value="ECO:0007669"/>
    <property type="project" value="InterPro"/>
</dbReference>
<dbReference type="InterPro" id="IPR001128">
    <property type="entry name" value="Cyt_P450"/>
</dbReference>
<organism evidence="7 8">
    <name type="scientific">Reticulomyxa filosa</name>
    <dbReference type="NCBI Taxonomy" id="46433"/>
    <lineage>
        <taxon>Eukaryota</taxon>
        <taxon>Sar</taxon>
        <taxon>Rhizaria</taxon>
        <taxon>Retaria</taxon>
        <taxon>Foraminifera</taxon>
        <taxon>Monothalamids</taxon>
        <taxon>Reticulomyxidae</taxon>
        <taxon>Reticulomyxa</taxon>
    </lineage>
</organism>
<keyword evidence="4 5" id="KW-0408">Iron</keyword>
<sequence length="531" mass="61688">MKYILKNVNTVFWKEYCLEVEIMLNLLLFAFCIGLSVAAEFWGGYGAWTLVISLTTLGLWLTAAKRHDNIVTIEPFQPYFGHLNEFRRFYSGSMYDDCAKWLAKYEKHRVIAFSLPLRTYVSILDPAYIELIWTAEFESAEKSDFFNEKYEPLFGNGIFNADGKIWRKHRKIASQIFTMRSLKGHMFECFINTTKDFMEKISEMTNKGNKAIDISDMFGRLTLEAFTFMAFGAEVPCIRKAPEVLEFPKAFDAAFVICSRRWLNPLFKLESWLNIGKEKELKQHVKVVNKFVSDVIAQRKDMKYRDELAKRYDLISSFLQDKEHQMTEKELRDITINFITAGRDTTASLLTWTCYELAMHPDICDKVRKEVVSLCGDDADDFMSFDQVTKMTYLEAVLFETLRLHPSVPVLLRFATRDIHLPGGEIIRKGEGVVINAYALARLDKFWKDPLKFDPTRFLDQTYSPAQYPYFNLPPRLCLGKHVAIMETKIAIAKLAMKYNFKLKEGQSFVPTFSATMQLKEGMKMHFIPRT</sequence>
<dbReference type="EMBL" id="ASPP01027279">
    <property type="protein sequence ID" value="ETO06289.1"/>
    <property type="molecule type" value="Genomic_DNA"/>
</dbReference>
<evidence type="ECO:0008006" key="9">
    <source>
        <dbReference type="Google" id="ProtNLM"/>
    </source>
</evidence>
<dbReference type="Gene3D" id="1.10.630.10">
    <property type="entry name" value="Cytochrome P450"/>
    <property type="match status" value="1"/>
</dbReference>
<comment type="caution">
    <text evidence="7">The sequence shown here is derived from an EMBL/GenBank/DDBJ whole genome shotgun (WGS) entry which is preliminary data.</text>
</comment>
<evidence type="ECO:0000313" key="7">
    <source>
        <dbReference type="EMBL" id="ETO06289.1"/>
    </source>
</evidence>
<keyword evidence="8" id="KW-1185">Reference proteome</keyword>
<dbReference type="Pfam" id="PF00067">
    <property type="entry name" value="p450"/>
    <property type="match status" value="1"/>
</dbReference>
<comment type="cofactor">
    <cofactor evidence="5">
        <name>heme</name>
        <dbReference type="ChEBI" id="CHEBI:30413"/>
    </cofactor>
</comment>
<evidence type="ECO:0000256" key="3">
    <source>
        <dbReference type="ARBA" id="ARBA00023002"/>
    </source>
</evidence>
<dbReference type="InterPro" id="IPR002401">
    <property type="entry name" value="Cyt_P450_E_grp-I"/>
</dbReference>
<accession>X6LXD7</accession>
<keyword evidence="6" id="KW-1133">Transmembrane helix</keyword>
<dbReference type="InterPro" id="IPR036396">
    <property type="entry name" value="Cyt_P450_sf"/>
</dbReference>
<evidence type="ECO:0000313" key="8">
    <source>
        <dbReference type="Proteomes" id="UP000023152"/>
    </source>
</evidence>
<dbReference type="AlphaFoldDB" id="X6LXD7"/>
<dbReference type="SUPFAM" id="SSF48264">
    <property type="entry name" value="Cytochrome P450"/>
    <property type="match status" value="1"/>
</dbReference>
<evidence type="ECO:0000256" key="6">
    <source>
        <dbReference type="SAM" id="Phobius"/>
    </source>
</evidence>
<keyword evidence="6" id="KW-0812">Transmembrane</keyword>
<dbReference type="GO" id="GO:0016705">
    <property type="term" value="F:oxidoreductase activity, acting on paired donors, with incorporation or reduction of molecular oxygen"/>
    <property type="evidence" value="ECO:0007669"/>
    <property type="project" value="InterPro"/>
</dbReference>
<evidence type="ECO:0000256" key="1">
    <source>
        <dbReference type="ARBA" id="ARBA00010617"/>
    </source>
</evidence>
<protein>
    <recommendedName>
        <fullName evidence="9">Cytochrome P450</fullName>
    </recommendedName>
</protein>
<feature type="binding site" description="axial binding residue" evidence="5">
    <location>
        <position position="478"/>
    </location>
    <ligand>
        <name>heme</name>
        <dbReference type="ChEBI" id="CHEBI:30413"/>
    </ligand>
    <ligandPart>
        <name>Fe</name>
        <dbReference type="ChEBI" id="CHEBI:18248"/>
    </ligandPart>
</feature>
<feature type="transmembrane region" description="Helical" evidence="6">
    <location>
        <begin position="20"/>
        <end position="39"/>
    </location>
</feature>
<dbReference type="PRINTS" id="PR00385">
    <property type="entry name" value="P450"/>
</dbReference>
<dbReference type="OrthoDB" id="1470350at2759"/>
<dbReference type="GO" id="GO:0005506">
    <property type="term" value="F:iron ion binding"/>
    <property type="evidence" value="ECO:0007669"/>
    <property type="project" value="InterPro"/>
</dbReference>
<keyword evidence="6" id="KW-0472">Membrane</keyword>
<dbReference type="OMA" id="ERGFMTA"/>
<keyword evidence="3" id="KW-0560">Oxidoreductase</keyword>
<gene>
    <name evidence="7" type="ORF">RFI_31104</name>
</gene>
<evidence type="ECO:0000256" key="2">
    <source>
        <dbReference type="ARBA" id="ARBA00022723"/>
    </source>
</evidence>
<dbReference type="Proteomes" id="UP000023152">
    <property type="component" value="Unassembled WGS sequence"/>
</dbReference>
<dbReference type="PRINTS" id="PR00463">
    <property type="entry name" value="EP450I"/>
</dbReference>
<dbReference type="GO" id="GO:0020037">
    <property type="term" value="F:heme binding"/>
    <property type="evidence" value="ECO:0007669"/>
    <property type="project" value="InterPro"/>
</dbReference>
<proteinExistence type="inferred from homology"/>
<dbReference type="PANTHER" id="PTHR24296">
    <property type="entry name" value="CYTOCHROME P450"/>
    <property type="match status" value="1"/>
</dbReference>